<feature type="transmembrane region" description="Helical" evidence="7">
    <location>
        <begin position="170"/>
        <end position="201"/>
    </location>
</feature>
<evidence type="ECO:0000256" key="5">
    <source>
        <dbReference type="ARBA" id="ARBA00023136"/>
    </source>
</evidence>
<dbReference type="Pfam" id="PF00950">
    <property type="entry name" value="ABC-3"/>
    <property type="match status" value="1"/>
</dbReference>
<reference evidence="8 9" key="1">
    <citation type="journal article" date="2016" name="Nat. Commun.">
        <title>Thousands of microbial genomes shed light on interconnected biogeochemical processes in an aquifer system.</title>
        <authorList>
            <person name="Anantharaman K."/>
            <person name="Brown C.T."/>
            <person name="Hug L.A."/>
            <person name="Sharon I."/>
            <person name="Castelle C.J."/>
            <person name="Probst A.J."/>
            <person name="Thomas B.C."/>
            <person name="Singh A."/>
            <person name="Wilkins M.J."/>
            <person name="Karaoz U."/>
            <person name="Brodie E.L."/>
            <person name="Williams K.H."/>
            <person name="Hubbard S.S."/>
            <person name="Banfield J.F."/>
        </authorList>
    </citation>
    <scope>NUCLEOTIDE SEQUENCE [LARGE SCALE GENOMIC DNA]</scope>
</reference>
<accession>A0A1F2WTB3</accession>
<dbReference type="SUPFAM" id="SSF81345">
    <property type="entry name" value="ABC transporter involved in vitamin B12 uptake, BtuC"/>
    <property type="match status" value="1"/>
</dbReference>
<keyword evidence="4 7" id="KW-1133">Transmembrane helix</keyword>
<comment type="caution">
    <text evidence="8">The sequence shown here is derived from an EMBL/GenBank/DDBJ whole genome shotgun (WGS) entry which is preliminary data.</text>
</comment>
<feature type="transmembrane region" description="Helical" evidence="7">
    <location>
        <begin position="88"/>
        <end position="107"/>
    </location>
</feature>
<feature type="transmembrane region" description="Helical" evidence="7">
    <location>
        <begin position="12"/>
        <end position="31"/>
    </location>
</feature>
<comment type="similarity">
    <text evidence="2 6">Belongs to the ABC-3 integral membrane protein family.</text>
</comment>
<proteinExistence type="inferred from homology"/>
<evidence type="ECO:0000256" key="1">
    <source>
        <dbReference type="ARBA" id="ARBA00004141"/>
    </source>
</evidence>
<dbReference type="EMBL" id="MELK01000006">
    <property type="protein sequence ID" value="OFW60144.1"/>
    <property type="molecule type" value="Genomic_DNA"/>
</dbReference>
<dbReference type="InterPro" id="IPR037294">
    <property type="entry name" value="ABC_BtuC-like"/>
</dbReference>
<feature type="transmembrane region" description="Helical" evidence="7">
    <location>
        <begin position="240"/>
        <end position="260"/>
    </location>
</feature>
<dbReference type="PANTHER" id="PTHR30477">
    <property type="entry name" value="ABC-TRANSPORTER METAL-BINDING PROTEIN"/>
    <property type="match status" value="1"/>
</dbReference>
<feature type="transmembrane region" description="Helical" evidence="7">
    <location>
        <begin position="43"/>
        <end position="76"/>
    </location>
</feature>
<dbReference type="InterPro" id="IPR001626">
    <property type="entry name" value="ABC_TroCD"/>
</dbReference>
<evidence type="ECO:0000313" key="9">
    <source>
        <dbReference type="Proteomes" id="UP000177876"/>
    </source>
</evidence>
<dbReference type="Proteomes" id="UP000177876">
    <property type="component" value="Unassembled WGS sequence"/>
</dbReference>
<feature type="transmembrane region" description="Helical" evidence="7">
    <location>
        <begin position="213"/>
        <end position="234"/>
    </location>
</feature>
<keyword evidence="5 7" id="KW-0472">Membrane</keyword>
<gene>
    <name evidence="8" type="ORF">A2Y75_02335</name>
</gene>
<dbReference type="STRING" id="1797197.A2Y75_02335"/>
<evidence type="ECO:0000256" key="3">
    <source>
        <dbReference type="ARBA" id="ARBA00022692"/>
    </source>
</evidence>
<dbReference type="GO" id="GO:0043190">
    <property type="term" value="C:ATP-binding cassette (ABC) transporter complex"/>
    <property type="evidence" value="ECO:0007669"/>
    <property type="project" value="InterPro"/>
</dbReference>
<evidence type="ECO:0000313" key="8">
    <source>
        <dbReference type="EMBL" id="OFW60144.1"/>
    </source>
</evidence>
<sequence length="279" mass="29737">MMFAYGFAQRALIAGTIIAVVCSLISFFVVVRRLAFAGMGISHAAFGGVALGLAAGIDPLLSAGGFCVLIALGIGWFSRKGKIHEDTVIGILFASAMALGVVLVRLANAYNLDLMSYLFGSILAMKWLDVMIVGIVAILALSFITIFFKELLFLSFDEETATASGLPVKFIYYGLLIVMALTIVVAIKLVGIVLVSALLVIPGATASQLSSNYRGVLAWSLTTGVASVFAGLYLSFHFDVASGAAIVLVLFAVFLISMALSPRRRYMKRKLHQHVLRGS</sequence>
<evidence type="ECO:0000256" key="4">
    <source>
        <dbReference type="ARBA" id="ARBA00022989"/>
    </source>
</evidence>
<dbReference type="PANTHER" id="PTHR30477:SF0">
    <property type="entry name" value="METAL TRANSPORT SYSTEM MEMBRANE PROTEIN TM_0125-RELATED"/>
    <property type="match status" value="1"/>
</dbReference>
<comment type="subcellular location">
    <subcellularLocation>
        <location evidence="6">Cell membrane</location>
        <topology evidence="6">Multi-pass membrane protein</topology>
    </subcellularLocation>
    <subcellularLocation>
        <location evidence="1">Membrane</location>
        <topology evidence="1">Multi-pass membrane protein</topology>
    </subcellularLocation>
</comment>
<keyword evidence="6" id="KW-0813">Transport</keyword>
<evidence type="ECO:0000256" key="7">
    <source>
        <dbReference type="SAM" id="Phobius"/>
    </source>
</evidence>
<dbReference type="AlphaFoldDB" id="A0A1F2WTB3"/>
<name>A0A1F2WTB3_9ACTN</name>
<protein>
    <submittedName>
        <fullName evidence="8">ABC transporter</fullName>
    </submittedName>
</protein>
<feature type="transmembrane region" description="Helical" evidence="7">
    <location>
        <begin position="127"/>
        <end position="148"/>
    </location>
</feature>
<dbReference type="GO" id="GO:0055085">
    <property type="term" value="P:transmembrane transport"/>
    <property type="evidence" value="ECO:0007669"/>
    <property type="project" value="InterPro"/>
</dbReference>
<organism evidence="8 9">
    <name type="scientific">Candidatus Solincola sediminis</name>
    <dbReference type="NCBI Taxonomy" id="1797199"/>
    <lineage>
        <taxon>Bacteria</taxon>
        <taxon>Bacillati</taxon>
        <taxon>Actinomycetota</taxon>
        <taxon>Candidatus Geothermincolia</taxon>
        <taxon>Candidatus Geothermincolales</taxon>
        <taxon>Candidatus Geothermincolaceae</taxon>
        <taxon>Candidatus Solincola</taxon>
    </lineage>
</organism>
<keyword evidence="3 6" id="KW-0812">Transmembrane</keyword>
<evidence type="ECO:0000256" key="6">
    <source>
        <dbReference type="RuleBase" id="RU003943"/>
    </source>
</evidence>
<evidence type="ECO:0000256" key="2">
    <source>
        <dbReference type="ARBA" id="ARBA00008034"/>
    </source>
</evidence>
<dbReference type="CDD" id="cd06550">
    <property type="entry name" value="TM_ABC_iron-siderophores_like"/>
    <property type="match status" value="1"/>
</dbReference>
<dbReference type="GO" id="GO:0010043">
    <property type="term" value="P:response to zinc ion"/>
    <property type="evidence" value="ECO:0007669"/>
    <property type="project" value="TreeGrafter"/>
</dbReference>
<dbReference type="Gene3D" id="1.10.3470.10">
    <property type="entry name" value="ABC transporter involved in vitamin B12 uptake, BtuC"/>
    <property type="match status" value="1"/>
</dbReference>